<dbReference type="SUPFAM" id="SSF47807">
    <property type="entry name" value="5' to 3' exonuclease, C-terminal subdomain"/>
    <property type="match status" value="1"/>
</dbReference>
<dbReference type="InterPro" id="IPR020046">
    <property type="entry name" value="5-3_exonucl_a-hlix_arch_N"/>
</dbReference>
<dbReference type="GO" id="GO:0003677">
    <property type="term" value="F:DNA binding"/>
    <property type="evidence" value="ECO:0007669"/>
    <property type="project" value="UniProtKB-KW"/>
</dbReference>
<proteinExistence type="predicted"/>
<dbReference type="Pfam" id="PF01367">
    <property type="entry name" value="5_3_exonuc"/>
    <property type="match status" value="1"/>
</dbReference>
<dbReference type="FunFam" id="1.10.150.20:FF:000003">
    <property type="entry name" value="DNA polymerase I"/>
    <property type="match status" value="1"/>
</dbReference>
<dbReference type="SMART" id="SM00279">
    <property type="entry name" value="HhH2"/>
    <property type="match status" value="1"/>
</dbReference>
<dbReference type="InterPro" id="IPR002421">
    <property type="entry name" value="5-3_exonuclease"/>
</dbReference>
<dbReference type="Pfam" id="PF02739">
    <property type="entry name" value="5_3_exonuc_N"/>
    <property type="match status" value="1"/>
</dbReference>
<dbReference type="InterPro" id="IPR038969">
    <property type="entry name" value="FEN"/>
</dbReference>
<dbReference type="InterPro" id="IPR008918">
    <property type="entry name" value="HhH2"/>
</dbReference>
<sequence length="332" mass="36091">MLVALLAGAPRWASPTLPALRHRCTASSAADSVCLIDSHNLAYRMHFGMRPLTGPSGEPVHAVLGFCNKLVQLRTLFPNHLMLAAFDTGKSEARTEMLAEYKGTRVSMPNDLSTQMRLIHEATHAFGVPSVGVLGYEADDIIATCVHKARKHDFAAVSVVSTDKDLLQLVSRSGTTPNVTVYDDRRKLLIDAARVKELHGVEAHQIVDYLALVGDNSDNVPGVPGVGPKSAAKFLLEHGDLEAVLGAAPTMRKSKRQQALVDFAETARLAQRLVTLQYDVPGVPELHEPWVQTPFAELPDLQPFLQAHGFAQLERRLFGVAAGKFRKLESGG</sequence>
<dbReference type="InterPro" id="IPR020045">
    <property type="entry name" value="DNA_polI_H3TH"/>
</dbReference>
<dbReference type="SUPFAM" id="SSF88723">
    <property type="entry name" value="PIN domain-like"/>
    <property type="match status" value="1"/>
</dbReference>
<evidence type="ECO:0000313" key="5">
    <source>
        <dbReference type="EMBL" id="CAD8611135.1"/>
    </source>
</evidence>
<dbReference type="PANTHER" id="PTHR42646">
    <property type="entry name" value="FLAP ENDONUCLEASE XNI"/>
    <property type="match status" value="1"/>
</dbReference>
<evidence type="ECO:0000259" key="4">
    <source>
        <dbReference type="SMART" id="SM00475"/>
    </source>
</evidence>
<accession>A0A7S0LHF3</accession>
<name>A0A7S0LHF3_9EUKA</name>
<evidence type="ECO:0000256" key="1">
    <source>
        <dbReference type="ARBA" id="ARBA00022722"/>
    </source>
</evidence>
<dbReference type="GO" id="GO:0008409">
    <property type="term" value="F:5'-3' exonuclease activity"/>
    <property type="evidence" value="ECO:0007669"/>
    <property type="project" value="InterPro"/>
</dbReference>
<protein>
    <recommendedName>
        <fullName evidence="4">5'-3' exonuclease domain-containing protein</fullName>
    </recommendedName>
</protein>
<keyword evidence="3" id="KW-0238">DNA-binding</keyword>
<dbReference type="InterPro" id="IPR029060">
    <property type="entry name" value="PIN-like_dom_sf"/>
</dbReference>
<keyword evidence="2" id="KW-0378">Hydrolase</keyword>
<dbReference type="Gene3D" id="3.40.50.1010">
    <property type="entry name" value="5'-nuclease"/>
    <property type="match status" value="1"/>
</dbReference>
<dbReference type="EMBL" id="HBEY01030571">
    <property type="protein sequence ID" value="CAD8611135.1"/>
    <property type="molecule type" value="Transcribed_RNA"/>
</dbReference>
<feature type="domain" description="5'-3' exonuclease" evidence="4">
    <location>
        <begin position="31"/>
        <end position="289"/>
    </location>
</feature>
<dbReference type="SMART" id="SM00475">
    <property type="entry name" value="53EXOc"/>
    <property type="match status" value="1"/>
</dbReference>
<dbReference type="PANTHER" id="PTHR42646:SF2">
    <property type="entry name" value="5'-3' EXONUCLEASE FAMILY PROTEIN"/>
    <property type="match status" value="1"/>
</dbReference>
<dbReference type="CDD" id="cd09898">
    <property type="entry name" value="H3TH_53EXO"/>
    <property type="match status" value="1"/>
</dbReference>
<dbReference type="InterPro" id="IPR036279">
    <property type="entry name" value="5-3_exonuclease_C_sf"/>
</dbReference>
<gene>
    <name evidence="5" type="ORF">CPEL01642_LOCUS14513</name>
</gene>
<dbReference type="GO" id="GO:0017108">
    <property type="term" value="F:5'-flap endonuclease activity"/>
    <property type="evidence" value="ECO:0007669"/>
    <property type="project" value="InterPro"/>
</dbReference>
<reference evidence="5" key="1">
    <citation type="submission" date="2021-01" db="EMBL/GenBank/DDBJ databases">
        <authorList>
            <person name="Corre E."/>
            <person name="Pelletier E."/>
            <person name="Niang G."/>
            <person name="Scheremetjew M."/>
            <person name="Finn R."/>
            <person name="Kale V."/>
            <person name="Holt S."/>
            <person name="Cochrane G."/>
            <person name="Meng A."/>
            <person name="Brown T."/>
            <person name="Cohen L."/>
        </authorList>
    </citation>
    <scope>NUCLEOTIDE SEQUENCE</scope>
    <source>
        <strain evidence="5">PLY182g</strain>
    </source>
</reference>
<evidence type="ECO:0000256" key="3">
    <source>
        <dbReference type="ARBA" id="ARBA00023125"/>
    </source>
</evidence>
<evidence type="ECO:0000256" key="2">
    <source>
        <dbReference type="ARBA" id="ARBA00022801"/>
    </source>
</evidence>
<dbReference type="AlphaFoldDB" id="A0A7S0LHF3"/>
<organism evidence="5">
    <name type="scientific">Coccolithus braarudii</name>
    <dbReference type="NCBI Taxonomy" id="221442"/>
    <lineage>
        <taxon>Eukaryota</taxon>
        <taxon>Haptista</taxon>
        <taxon>Haptophyta</taxon>
        <taxon>Prymnesiophyceae</taxon>
        <taxon>Coccolithales</taxon>
        <taxon>Coccolithaceae</taxon>
        <taxon>Coccolithus</taxon>
    </lineage>
</organism>
<dbReference type="CDD" id="cd09859">
    <property type="entry name" value="PIN_53EXO"/>
    <property type="match status" value="1"/>
</dbReference>
<keyword evidence="1" id="KW-0540">Nuclease</keyword>
<dbReference type="GO" id="GO:0033567">
    <property type="term" value="P:DNA replication, Okazaki fragment processing"/>
    <property type="evidence" value="ECO:0007669"/>
    <property type="project" value="InterPro"/>
</dbReference>
<dbReference type="Gene3D" id="1.10.150.20">
    <property type="entry name" value="5' to 3' exonuclease, C-terminal subdomain"/>
    <property type="match status" value="1"/>
</dbReference>